<dbReference type="Pfam" id="PF00106">
    <property type="entry name" value="adh_short"/>
    <property type="match status" value="1"/>
</dbReference>
<proteinExistence type="inferred from homology"/>
<comment type="similarity">
    <text evidence="1 3">Belongs to the short-chain dehydrogenases/reductases (SDR) family.</text>
</comment>
<dbReference type="eggNOG" id="COG3967">
    <property type="taxonomic scope" value="Bacteria"/>
</dbReference>
<keyword evidence="2" id="KW-0560">Oxidoreductase</keyword>
<dbReference type="STRING" id="314230.DSM3645_17040"/>
<dbReference type="PRINTS" id="PR00081">
    <property type="entry name" value="GDHRDH"/>
</dbReference>
<evidence type="ECO:0008006" key="6">
    <source>
        <dbReference type="Google" id="ProtNLM"/>
    </source>
</evidence>
<gene>
    <name evidence="4" type="ORF">DSM3645_17040</name>
</gene>
<dbReference type="HOGENOM" id="CLU_010194_2_6_0"/>
<evidence type="ECO:0000256" key="2">
    <source>
        <dbReference type="ARBA" id="ARBA00023002"/>
    </source>
</evidence>
<organism evidence="4 5">
    <name type="scientific">Blastopirellula marina DSM 3645</name>
    <dbReference type="NCBI Taxonomy" id="314230"/>
    <lineage>
        <taxon>Bacteria</taxon>
        <taxon>Pseudomonadati</taxon>
        <taxon>Planctomycetota</taxon>
        <taxon>Planctomycetia</taxon>
        <taxon>Pirellulales</taxon>
        <taxon>Pirellulaceae</taxon>
        <taxon>Blastopirellula</taxon>
    </lineage>
</organism>
<comment type="caution">
    <text evidence="4">The sequence shown here is derived from an EMBL/GenBank/DDBJ whole genome shotgun (WGS) entry which is preliminary data.</text>
</comment>
<dbReference type="Gene3D" id="3.40.50.720">
    <property type="entry name" value="NAD(P)-binding Rossmann-like Domain"/>
    <property type="match status" value="1"/>
</dbReference>
<name>A3ZNI3_9BACT</name>
<dbReference type="AlphaFoldDB" id="A3ZNI3"/>
<reference evidence="4 5" key="1">
    <citation type="submission" date="2006-02" db="EMBL/GenBank/DDBJ databases">
        <authorList>
            <person name="Amann R."/>
            <person name="Ferriera S."/>
            <person name="Johnson J."/>
            <person name="Kravitz S."/>
            <person name="Halpern A."/>
            <person name="Remington K."/>
            <person name="Beeson K."/>
            <person name="Tran B."/>
            <person name="Rogers Y.-H."/>
            <person name="Friedman R."/>
            <person name="Venter J.C."/>
        </authorList>
    </citation>
    <scope>NUCLEOTIDE SEQUENCE [LARGE SCALE GENOMIC DNA]</scope>
    <source>
        <strain evidence="4 5">DSM 3645</strain>
    </source>
</reference>
<dbReference type="GO" id="GO:0016020">
    <property type="term" value="C:membrane"/>
    <property type="evidence" value="ECO:0007669"/>
    <property type="project" value="TreeGrafter"/>
</dbReference>
<dbReference type="SUPFAM" id="SSF51735">
    <property type="entry name" value="NAD(P)-binding Rossmann-fold domains"/>
    <property type="match status" value="1"/>
</dbReference>
<evidence type="ECO:0000313" key="4">
    <source>
        <dbReference type="EMBL" id="EAQ81878.1"/>
    </source>
</evidence>
<sequence length="255" mass="27335">MQTNGDTILITGGASGIGKGLAQAFYQRGDQVILAARRTDALAKVAAESPGMAYYPLDVSSPESIAQLTAQVIADYPSLNVLINNAGVMIPEDLLSDPLDLTASMTTITTNLIGPIRLTASLLPHLRQQPAATVMMVSSGLAFTPLAMTPTYCATKAAIHSYSQSLRYQLRETNVEVLELAPPYVATELMGSQQAADPRAMPLEEFITEVMNLVTSGETPNGEILVQRVHPLRFGEANGNYSQVYEGLNAMQHPE</sequence>
<dbReference type="OrthoDB" id="9810734at2"/>
<dbReference type="InterPro" id="IPR020904">
    <property type="entry name" value="Sc_DH/Rdtase_CS"/>
</dbReference>
<dbReference type="PANTHER" id="PTHR44196">
    <property type="entry name" value="DEHYDROGENASE/REDUCTASE SDR FAMILY MEMBER 7B"/>
    <property type="match status" value="1"/>
</dbReference>
<dbReference type="PANTHER" id="PTHR44196:SF1">
    <property type="entry name" value="DEHYDROGENASE_REDUCTASE SDR FAMILY MEMBER 7B"/>
    <property type="match status" value="1"/>
</dbReference>
<dbReference type="PRINTS" id="PR00080">
    <property type="entry name" value="SDRFAMILY"/>
</dbReference>
<dbReference type="EMBL" id="AANZ01000003">
    <property type="protein sequence ID" value="EAQ81878.1"/>
    <property type="molecule type" value="Genomic_DNA"/>
</dbReference>
<evidence type="ECO:0000256" key="3">
    <source>
        <dbReference type="RuleBase" id="RU000363"/>
    </source>
</evidence>
<dbReference type="InterPro" id="IPR036291">
    <property type="entry name" value="NAD(P)-bd_dom_sf"/>
</dbReference>
<dbReference type="Proteomes" id="UP000004358">
    <property type="component" value="Unassembled WGS sequence"/>
</dbReference>
<evidence type="ECO:0000256" key="1">
    <source>
        <dbReference type="ARBA" id="ARBA00006484"/>
    </source>
</evidence>
<dbReference type="InterPro" id="IPR002347">
    <property type="entry name" value="SDR_fam"/>
</dbReference>
<protein>
    <recommendedName>
        <fullName evidence="6">Oxidoreductase</fullName>
    </recommendedName>
</protein>
<accession>A3ZNI3</accession>
<evidence type="ECO:0000313" key="5">
    <source>
        <dbReference type="Proteomes" id="UP000004358"/>
    </source>
</evidence>
<dbReference type="PROSITE" id="PS00061">
    <property type="entry name" value="ADH_SHORT"/>
    <property type="match status" value="1"/>
</dbReference>
<dbReference type="GO" id="GO:0016491">
    <property type="term" value="F:oxidoreductase activity"/>
    <property type="evidence" value="ECO:0007669"/>
    <property type="project" value="UniProtKB-KW"/>
</dbReference>
<dbReference type="RefSeq" id="WP_002651306.1">
    <property type="nucleotide sequence ID" value="NZ_CH672376.1"/>
</dbReference>